<keyword evidence="3" id="KW-1185">Reference proteome</keyword>
<dbReference type="EMBL" id="JAJJMB010004170">
    <property type="protein sequence ID" value="KAI3943808.1"/>
    <property type="molecule type" value="Genomic_DNA"/>
</dbReference>
<dbReference type="AlphaFoldDB" id="A0AAD4XSD8"/>
<protein>
    <submittedName>
        <fullName evidence="2">Uncharacterized protein</fullName>
    </submittedName>
</protein>
<keyword evidence="1" id="KW-0472">Membrane</keyword>
<dbReference type="Proteomes" id="UP001202328">
    <property type="component" value="Unassembled WGS sequence"/>
</dbReference>
<keyword evidence="1" id="KW-0812">Transmembrane</keyword>
<keyword evidence="1" id="KW-1133">Transmembrane helix</keyword>
<gene>
    <name evidence="2" type="ORF">MKW98_004313</name>
</gene>
<evidence type="ECO:0000313" key="3">
    <source>
        <dbReference type="Proteomes" id="UP001202328"/>
    </source>
</evidence>
<feature type="transmembrane region" description="Helical" evidence="1">
    <location>
        <begin position="18"/>
        <end position="36"/>
    </location>
</feature>
<name>A0AAD4XSD8_9MAGN</name>
<evidence type="ECO:0000313" key="2">
    <source>
        <dbReference type="EMBL" id="KAI3943808.1"/>
    </source>
</evidence>
<accession>A0AAD4XSD8</accession>
<comment type="caution">
    <text evidence="2">The sequence shown here is derived from an EMBL/GenBank/DDBJ whole genome shotgun (WGS) entry which is preliminary data.</text>
</comment>
<organism evidence="2 3">
    <name type="scientific">Papaver atlanticum</name>
    <dbReference type="NCBI Taxonomy" id="357466"/>
    <lineage>
        <taxon>Eukaryota</taxon>
        <taxon>Viridiplantae</taxon>
        <taxon>Streptophyta</taxon>
        <taxon>Embryophyta</taxon>
        <taxon>Tracheophyta</taxon>
        <taxon>Spermatophyta</taxon>
        <taxon>Magnoliopsida</taxon>
        <taxon>Ranunculales</taxon>
        <taxon>Papaveraceae</taxon>
        <taxon>Papaveroideae</taxon>
        <taxon>Papaver</taxon>
    </lineage>
</organism>
<proteinExistence type="predicted"/>
<evidence type="ECO:0000256" key="1">
    <source>
        <dbReference type="SAM" id="Phobius"/>
    </source>
</evidence>
<feature type="non-terminal residue" evidence="2">
    <location>
        <position position="53"/>
    </location>
</feature>
<reference evidence="2" key="1">
    <citation type="submission" date="2022-04" db="EMBL/GenBank/DDBJ databases">
        <title>A functionally conserved STORR gene fusion in Papaver species that diverged 16.8 million years ago.</title>
        <authorList>
            <person name="Catania T."/>
        </authorList>
    </citation>
    <scope>NUCLEOTIDE SEQUENCE</scope>
    <source>
        <strain evidence="2">S-188037</strain>
    </source>
</reference>
<sequence>MVLLSGGKESLFGPKSRLRLVLCLIITCIPFGYRFLQSLMVGYKRNERLQYLN</sequence>